<evidence type="ECO:0000256" key="9">
    <source>
        <dbReference type="RuleBase" id="RU000688"/>
    </source>
</evidence>
<accession>A0ABQ9ZV20</accession>
<feature type="transmembrane region" description="Helical" evidence="10">
    <location>
        <begin position="281"/>
        <end position="301"/>
    </location>
</feature>
<dbReference type="PROSITE" id="PS50262">
    <property type="entry name" value="G_PROTEIN_RECEP_F1_2"/>
    <property type="match status" value="1"/>
</dbReference>
<comment type="caution">
    <text evidence="12">The sequence shown here is derived from an EMBL/GenBank/DDBJ whole genome shotgun (WGS) entry which is preliminary data.</text>
</comment>
<dbReference type="PRINTS" id="PR01012">
    <property type="entry name" value="NRPEPTIDEYR"/>
</dbReference>
<dbReference type="PANTHER" id="PTHR24235:SF29">
    <property type="entry name" value="GH23382P"/>
    <property type="match status" value="1"/>
</dbReference>
<dbReference type="PANTHER" id="PTHR24235">
    <property type="entry name" value="NEUROPEPTIDE Y RECEPTOR"/>
    <property type="match status" value="1"/>
</dbReference>
<keyword evidence="3 9" id="KW-0812">Transmembrane</keyword>
<evidence type="ECO:0000256" key="10">
    <source>
        <dbReference type="SAM" id="Phobius"/>
    </source>
</evidence>
<evidence type="ECO:0000313" key="12">
    <source>
        <dbReference type="EMBL" id="KAK4016601.1"/>
    </source>
</evidence>
<feature type="transmembrane region" description="Helical" evidence="10">
    <location>
        <begin position="144"/>
        <end position="165"/>
    </location>
</feature>
<comment type="similarity">
    <text evidence="2 9">Belongs to the G-protein coupled receptor 1 family.</text>
</comment>
<dbReference type="SUPFAM" id="SSF81321">
    <property type="entry name" value="Family A G protein-coupled receptor-like"/>
    <property type="match status" value="1"/>
</dbReference>
<protein>
    <recommendedName>
        <fullName evidence="11">G-protein coupled receptors family 1 profile domain-containing protein</fullName>
    </recommendedName>
</protein>
<feature type="transmembrane region" description="Helical" evidence="10">
    <location>
        <begin position="344"/>
        <end position="367"/>
    </location>
</feature>
<dbReference type="InterPro" id="IPR000611">
    <property type="entry name" value="NPY_rcpt"/>
</dbReference>
<keyword evidence="13" id="KW-1185">Reference proteome</keyword>
<evidence type="ECO:0000256" key="3">
    <source>
        <dbReference type="ARBA" id="ARBA00022692"/>
    </source>
</evidence>
<feature type="transmembrane region" description="Helical" evidence="10">
    <location>
        <begin position="177"/>
        <end position="197"/>
    </location>
</feature>
<proteinExistence type="inferred from homology"/>
<dbReference type="InterPro" id="IPR000276">
    <property type="entry name" value="GPCR_Rhodpsn"/>
</dbReference>
<evidence type="ECO:0000259" key="11">
    <source>
        <dbReference type="PROSITE" id="PS50262"/>
    </source>
</evidence>
<feature type="transmembrane region" description="Helical" evidence="10">
    <location>
        <begin position="99"/>
        <end position="124"/>
    </location>
</feature>
<evidence type="ECO:0000256" key="8">
    <source>
        <dbReference type="ARBA" id="ARBA00023224"/>
    </source>
</evidence>
<dbReference type="PRINTS" id="PR00237">
    <property type="entry name" value="GPCRRHODOPSN"/>
</dbReference>
<feature type="transmembrane region" description="Helical" evidence="10">
    <location>
        <begin position="65"/>
        <end position="87"/>
    </location>
</feature>
<name>A0ABQ9ZV20_9CRUS</name>
<evidence type="ECO:0000256" key="1">
    <source>
        <dbReference type="ARBA" id="ARBA00004141"/>
    </source>
</evidence>
<dbReference type="PROSITE" id="PS00237">
    <property type="entry name" value="G_PROTEIN_RECEP_F1_1"/>
    <property type="match status" value="1"/>
</dbReference>
<organism evidence="12 13">
    <name type="scientific">Daphnia magna</name>
    <dbReference type="NCBI Taxonomy" id="35525"/>
    <lineage>
        <taxon>Eukaryota</taxon>
        <taxon>Metazoa</taxon>
        <taxon>Ecdysozoa</taxon>
        <taxon>Arthropoda</taxon>
        <taxon>Crustacea</taxon>
        <taxon>Branchiopoda</taxon>
        <taxon>Diplostraca</taxon>
        <taxon>Cladocera</taxon>
        <taxon>Anomopoda</taxon>
        <taxon>Daphniidae</taxon>
        <taxon>Daphnia</taxon>
    </lineage>
</organism>
<keyword evidence="7 9" id="KW-0675">Receptor</keyword>
<evidence type="ECO:0000256" key="6">
    <source>
        <dbReference type="ARBA" id="ARBA00023136"/>
    </source>
</evidence>
<dbReference type="Proteomes" id="UP001234178">
    <property type="component" value="Unassembled WGS sequence"/>
</dbReference>
<evidence type="ECO:0000313" key="13">
    <source>
        <dbReference type="Proteomes" id="UP001234178"/>
    </source>
</evidence>
<dbReference type="CDD" id="cd15203">
    <property type="entry name" value="7tmA_NPYR-like"/>
    <property type="match status" value="1"/>
</dbReference>
<gene>
    <name evidence="12" type="ORF">OUZ56_031561</name>
</gene>
<evidence type="ECO:0000256" key="5">
    <source>
        <dbReference type="ARBA" id="ARBA00023040"/>
    </source>
</evidence>
<reference evidence="12 13" key="1">
    <citation type="journal article" date="2023" name="Nucleic Acids Res.">
        <title>The hologenome of Daphnia magna reveals possible DNA methylation and microbiome-mediated evolution of the host genome.</title>
        <authorList>
            <person name="Chaturvedi A."/>
            <person name="Li X."/>
            <person name="Dhandapani V."/>
            <person name="Marshall H."/>
            <person name="Kissane S."/>
            <person name="Cuenca-Cambronero M."/>
            <person name="Asole G."/>
            <person name="Calvet F."/>
            <person name="Ruiz-Romero M."/>
            <person name="Marangio P."/>
            <person name="Guigo R."/>
            <person name="Rago D."/>
            <person name="Mirbahai L."/>
            <person name="Eastwood N."/>
            <person name="Colbourne J.K."/>
            <person name="Zhou J."/>
            <person name="Mallon E."/>
            <person name="Orsini L."/>
        </authorList>
    </citation>
    <scope>NUCLEOTIDE SEQUENCE [LARGE SCALE GENOMIC DNA]</scope>
    <source>
        <strain evidence="12">LRV0_1</strain>
    </source>
</reference>
<evidence type="ECO:0000256" key="2">
    <source>
        <dbReference type="ARBA" id="ARBA00010663"/>
    </source>
</evidence>
<dbReference type="EMBL" id="JAOYFB010000005">
    <property type="protein sequence ID" value="KAK4016601.1"/>
    <property type="molecule type" value="Genomic_DNA"/>
</dbReference>
<comment type="subcellular location">
    <subcellularLocation>
        <location evidence="1">Membrane</location>
        <topology evidence="1">Multi-pass membrane protein</topology>
    </subcellularLocation>
</comment>
<keyword evidence="4 10" id="KW-1133">Transmembrane helix</keyword>
<dbReference type="InterPro" id="IPR017452">
    <property type="entry name" value="GPCR_Rhodpsn_7TM"/>
</dbReference>
<evidence type="ECO:0000256" key="4">
    <source>
        <dbReference type="ARBA" id="ARBA00022989"/>
    </source>
</evidence>
<keyword evidence="5 9" id="KW-0297">G-protein coupled receptor</keyword>
<sequence>MAYEMLDDDMAINNVSSSLLLTTGGVGVNNNNVYESNTTNWTNWANWTNEEDYLKSSPAVQVNIYILYAVIFTVGLVGNVLVVFVVAQNKAMQTVTNCYIANLALSDILLCVLAVPFTPLYFFLKEWIFGKILCHLVAYSQGTSVYVSTLTLTSIAIDRFFVILYPFRPRMKMTTCWITICIIWLVALCATLPYGIFVDIRVIGNVTYCEESWTLDSDRQIYGAVTSVMQFVVPFVIMAFAYTKVSLKLADRSREKAKIRLRSCRGEELDRERKRRTNRMLIAMVTIFGASWMPLNLINLLNDLYAEYGMAWWKYYNLCLSVDHLSHRTFQLIQVHFLSFVERILSFLAHTIAMSSTCYNVFLYAWLNDNFRKELKRILPCFPAHSASTSVPAGGAASVMHPGIGAMAADAVSAVNRKRSVNGERDSHQRSNQMIQSAQILLPGETEDGEMMNNDEHPTFEPMTTSTVEITANPVGSSPVAEGKSANKNMVDRNHLHSRPHNQPSAVIELTPMTYSSVTSDTCPQCSSSSAKTSFMTFDELADAIIISGANNPSAAAVTNC</sequence>
<evidence type="ECO:0000256" key="7">
    <source>
        <dbReference type="ARBA" id="ARBA00023170"/>
    </source>
</evidence>
<dbReference type="Pfam" id="PF00001">
    <property type="entry name" value="7tm_1"/>
    <property type="match status" value="1"/>
</dbReference>
<feature type="domain" description="G-protein coupled receptors family 1 profile" evidence="11">
    <location>
        <begin position="78"/>
        <end position="364"/>
    </location>
</feature>
<dbReference type="SMART" id="SM01381">
    <property type="entry name" value="7TM_GPCR_Srsx"/>
    <property type="match status" value="1"/>
</dbReference>
<dbReference type="Gene3D" id="1.20.1070.10">
    <property type="entry name" value="Rhodopsin 7-helix transmembrane proteins"/>
    <property type="match status" value="1"/>
</dbReference>
<keyword evidence="6 10" id="KW-0472">Membrane</keyword>
<feature type="transmembrane region" description="Helical" evidence="10">
    <location>
        <begin position="221"/>
        <end position="242"/>
    </location>
</feature>
<keyword evidence="8 9" id="KW-0807">Transducer</keyword>